<dbReference type="AlphaFoldDB" id="X1DTT2"/>
<feature type="non-terminal residue" evidence="1">
    <location>
        <position position="1"/>
    </location>
</feature>
<sequence length="111" mass="12939">PLSPKAQWRIGDHYLRLKKYNLAHTAFQRVVDKYPDSIQAPISLLTIGNIYAYHQDEKEKAKKAYQRVLADYPDVKIPWQYEIIGIPGKINQEVTVVKAHFLAEEFLEDLE</sequence>
<dbReference type="PROSITE" id="PS50005">
    <property type="entry name" value="TPR"/>
    <property type="match status" value="1"/>
</dbReference>
<accession>X1DTT2</accession>
<dbReference type="InterPro" id="IPR019734">
    <property type="entry name" value="TPR_rpt"/>
</dbReference>
<proteinExistence type="predicted"/>
<dbReference type="InterPro" id="IPR011990">
    <property type="entry name" value="TPR-like_helical_dom_sf"/>
</dbReference>
<evidence type="ECO:0000313" key="1">
    <source>
        <dbReference type="EMBL" id="GAH11645.1"/>
    </source>
</evidence>
<protein>
    <submittedName>
        <fullName evidence="1">Uncharacterized protein</fullName>
    </submittedName>
</protein>
<dbReference type="Pfam" id="PF13174">
    <property type="entry name" value="TPR_6"/>
    <property type="match status" value="2"/>
</dbReference>
<reference evidence="1" key="1">
    <citation type="journal article" date="2014" name="Front. Microbiol.">
        <title>High frequency of phylogenetically diverse reductive dehalogenase-homologous genes in deep subseafloor sedimentary metagenomes.</title>
        <authorList>
            <person name="Kawai M."/>
            <person name="Futagami T."/>
            <person name="Toyoda A."/>
            <person name="Takaki Y."/>
            <person name="Nishi S."/>
            <person name="Hori S."/>
            <person name="Arai W."/>
            <person name="Tsubouchi T."/>
            <person name="Morono Y."/>
            <person name="Uchiyama I."/>
            <person name="Ito T."/>
            <person name="Fujiyama A."/>
            <person name="Inagaki F."/>
            <person name="Takami H."/>
        </authorList>
    </citation>
    <scope>NUCLEOTIDE SEQUENCE</scope>
    <source>
        <strain evidence="1">Expedition CK06-06</strain>
    </source>
</reference>
<dbReference type="SUPFAM" id="SSF48452">
    <property type="entry name" value="TPR-like"/>
    <property type="match status" value="1"/>
</dbReference>
<dbReference type="EMBL" id="BART01035163">
    <property type="protein sequence ID" value="GAH11645.1"/>
    <property type="molecule type" value="Genomic_DNA"/>
</dbReference>
<name>X1DTT2_9ZZZZ</name>
<gene>
    <name evidence="1" type="ORF">S01H4_59843</name>
</gene>
<comment type="caution">
    <text evidence="1">The sequence shown here is derived from an EMBL/GenBank/DDBJ whole genome shotgun (WGS) entry which is preliminary data.</text>
</comment>
<organism evidence="1">
    <name type="scientific">marine sediment metagenome</name>
    <dbReference type="NCBI Taxonomy" id="412755"/>
    <lineage>
        <taxon>unclassified sequences</taxon>
        <taxon>metagenomes</taxon>
        <taxon>ecological metagenomes</taxon>
    </lineage>
</organism>
<dbReference type="Gene3D" id="1.25.40.10">
    <property type="entry name" value="Tetratricopeptide repeat domain"/>
    <property type="match status" value="1"/>
</dbReference>